<sequence length="118" mass="13513">MCSRMQEAKDMQIQVVPEDYFENAKAGGEISYITSNSICDWVSNPHAKFKSKKIIYTKSAPSKVTLKLKGGLAVDPESGVDEVAHVYKRKRLIFNFELNKVILKRRIATSRCNCWRRT</sequence>
<evidence type="ECO:0000313" key="1">
    <source>
        <dbReference type="EMBL" id="CAG6480386.1"/>
    </source>
</evidence>
<dbReference type="SUPFAM" id="SSF142921">
    <property type="entry name" value="WGR domain-like"/>
    <property type="match status" value="1"/>
</dbReference>
<name>A0A8D8FQY9_CULPI</name>
<dbReference type="Gene3D" id="3.40.50.10190">
    <property type="entry name" value="BRCT domain"/>
    <property type="match status" value="1"/>
</dbReference>
<dbReference type="InterPro" id="IPR036930">
    <property type="entry name" value="WGR_dom_sf"/>
</dbReference>
<reference evidence="1" key="1">
    <citation type="submission" date="2021-05" db="EMBL/GenBank/DDBJ databases">
        <authorList>
            <person name="Alioto T."/>
            <person name="Alioto T."/>
            <person name="Gomez Garrido J."/>
        </authorList>
    </citation>
    <scope>NUCLEOTIDE SEQUENCE</scope>
</reference>
<protein>
    <submittedName>
        <fullName evidence="1">Poly [ADP-ribose] polymerase</fullName>
    </submittedName>
</protein>
<proteinExistence type="predicted"/>
<organism evidence="1">
    <name type="scientific">Culex pipiens</name>
    <name type="common">House mosquito</name>
    <dbReference type="NCBI Taxonomy" id="7175"/>
    <lineage>
        <taxon>Eukaryota</taxon>
        <taxon>Metazoa</taxon>
        <taxon>Ecdysozoa</taxon>
        <taxon>Arthropoda</taxon>
        <taxon>Hexapoda</taxon>
        <taxon>Insecta</taxon>
        <taxon>Pterygota</taxon>
        <taxon>Neoptera</taxon>
        <taxon>Endopterygota</taxon>
        <taxon>Diptera</taxon>
        <taxon>Nematocera</taxon>
        <taxon>Culicoidea</taxon>
        <taxon>Culicidae</taxon>
        <taxon>Culicinae</taxon>
        <taxon>Culicini</taxon>
        <taxon>Culex</taxon>
        <taxon>Culex</taxon>
    </lineage>
</organism>
<dbReference type="InterPro" id="IPR036420">
    <property type="entry name" value="BRCT_dom_sf"/>
</dbReference>
<accession>A0A8D8FQY9</accession>
<dbReference type="AlphaFoldDB" id="A0A8D8FQY9"/>
<dbReference type="EMBL" id="HBUE01088502">
    <property type="protein sequence ID" value="CAG6480386.1"/>
    <property type="molecule type" value="Transcribed_RNA"/>
</dbReference>